<gene>
    <name evidence="2" type="ORF">DES51_10985</name>
</gene>
<dbReference type="EMBL" id="QJKH01000009">
    <property type="protein sequence ID" value="PXX77833.1"/>
    <property type="molecule type" value="Genomic_DNA"/>
</dbReference>
<proteinExistence type="inferred from homology"/>
<accession>A0A318KX83</accession>
<organism evidence="2 3">
    <name type="scientific">Dielma fastidiosa</name>
    <dbReference type="NCBI Taxonomy" id="1034346"/>
    <lineage>
        <taxon>Bacteria</taxon>
        <taxon>Bacillati</taxon>
        <taxon>Bacillota</taxon>
        <taxon>Erysipelotrichia</taxon>
        <taxon>Erysipelotrichales</taxon>
        <taxon>Erysipelotrichaceae</taxon>
        <taxon>Dielma</taxon>
    </lineage>
</organism>
<dbReference type="InterPro" id="IPR026893">
    <property type="entry name" value="Tyr/Ser_Pase_IphP-type"/>
</dbReference>
<dbReference type="OrthoDB" id="9815473at2"/>
<dbReference type="GO" id="GO:0004721">
    <property type="term" value="F:phosphoprotein phosphatase activity"/>
    <property type="evidence" value="ECO:0007669"/>
    <property type="project" value="InterPro"/>
</dbReference>
<evidence type="ECO:0000313" key="3">
    <source>
        <dbReference type="Proteomes" id="UP000247612"/>
    </source>
</evidence>
<dbReference type="STRING" id="1034346.GCA_000313565_02746"/>
<dbReference type="Gene3D" id="3.90.190.10">
    <property type="entry name" value="Protein tyrosine phosphatase superfamily"/>
    <property type="match status" value="1"/>
</dbReference>
<protein>
    <submittedName>
        <fullName evidence="2">Tyrosine phosphatase family protein</fullName>
    </submittedName>
</protein>
<evidence type="ECO:0000313" key="2">
    <source>
        <dbReference type="EMBL" id="PXX77833.1"/>
    </source>
</evidence>
<dbReference type="PANTHER" id="PTHR31126">
    <property type="entry name" value="TYROSINE-PROTEIN PHOSPHATASE"/>
    <property type="match status" value="1"/>
</dbReference>
<reference evidence="2 3" key="1">
    <citation type="submission" date="2018-05" db="EMBL/GenBank/DDBJ databases">
        <title>Genomic Encyclopedia of Type Strains, Phase IV (KMG-IV): sequencing the most valuable type-strain genomes for metagenomic binning, comparative biology and taxonomic classification.</title>
        <authorList>
            <person name="Goeker M."/>
        </authorList>
    </citation>
    <scope>NUCLEOTIDE SEQUENCE [LARGE SCALE GENOMIC DNA]</scope>
    <source>
        <strain evidence="2 3">JC118</strain>
    </source>
</reference>
<evidence type="ECO:0000256" key="1">
    <source>
        <dbReference type="ARBA" id="ARBA00009580"/>
    </source>
</evidence>
<comment type="caution">
    <text evidence="2">The sequence shown here is derived from an EMBL/GenBank/DDBJ whole genome shotgun (WGS) entry which is preliminary data.</text>
</comment>
<dbReference type="RefSeq" id="WP_022939030.1">
    <property type="nucleotide sequence ID" value="NZ_CABKRQ010000007.1"/>
</dbReference>
<dbReference type="Proteomes" id="UP000247612">
    <property type="component" value="Unassembled WGS sequence"/>
</dbReference>
<dbReference type="Pfam" id="PF13350">
    <property type="entry name" value="Y_phosphatase3"/>
    <property type="match status" value="1"/>
</dbReference>
<name>A0A318KX83_9FIRM</name>
<dbReference type="AlphaFoldDB" id="A0A318KX83"/>
<comment type="similarity">
    <text evidence="1">Belongs to the protein-tyrosine phosphatase family.</text>
</comment>
<dbReference type="PANTHER" id="PTHR31126:SF1">
    <property type="entry name" value="TYROSINE SPECIFIC PROTEIN PHOSPHATASES DOMAIN-CONTAINING PROTEIN"/>
    <property type="match status" value="1"/>
</dbReference>
<dbReference type="SUPFAM" id="SSF52799">
    <property type="entry name" value="(Phosphotyrosine protein) phosphatases II"/>
    <property type="match status" value="1"/>
</dbReference>
<keyword evidence="3" id="KW-1185">Reference proteome</keyword>
<dbReference type="InterPro" id="IPR029021">
    <property type="entry name" value="Prot-tyrosine_phosphatase-like"/>
</dbReference>
<sequence>MSSLLQSTRNTRALPTGSLRFIRSDLPEKLSDKEVQWLLDNNITTIIDLRSDEELAEKKCTLKNCEGFTYSHLPVTGGGGTPKSLAHLYTIYQQMLDAKMDTIIDTILNAESNVLYFCTAGKDRTGVVSAIILKRLGFSDEVIIEDYMKSKDNLLDMLTAHVSAHPEVDIEIIVPHPENIAQLLKYLP</sequence>